<dbReference type="GO" id="GO:0003690">
    <property type="term" value="F:double-stranded DNA binding"/>
    <property type="evidence" value="ECO:0007669"/>
    <property type="project" value="UniProtKB-ARBA"/>
</dbReference>
<dbReference type="GO" id="GO:0003684">
    <property type="term" value="F:damaged DNA binding"/>
    <property type="evidence" value="ECO:0007669"/>
    <property type="project" value="InterPro"/>
</dbReference>
<evidence type="ECO:0000259" key="18">
    <source>
        <dbReference type="PROSITE" id="PS51068"/>
    </source>
</evidence>
<keyword evidence="12 19" id="KW-0456">Lyase</keyword>
<reference evidence="19 20" key="1">
    <citation type="journal article" date="2009" name="Stand. Genomic Sci.">
        <title>Complete genome sequence of Acidimicrobium ferrooxidans type strain (ICP).</title>
        <authorList>
            <person name="Clum A."/>
            <person name="Nolan M."/>
            <person name="Lang E."/>
            <person name="Glavina Del Rio T."/>
            <person name="Tice H."/>
            <person name="Copeland A."/>
            <person name="Cheng J.F."/>
            <person name="Lucas S."/>
            <person name="Chen F."/>
            <person name="Bruce D."/>
            <person name="Goodwin L."/>
            <person name="Pitluck S."/>
            <person name="Ivanova N."/>
            <person name="Mavrommatis K."/>
            <person name="Mikhailova N."/>
            <person name="Pati A."/>
            <person name="Chen A."/>
            <person name="Palaniappan K."/>
            <person name="Goker M."/>
            <person name="Spring S."/>
            <person name="Land M."/>
            <person name="Hauser L."/>
            <person name="Chang Y.J."/>
            <person name="Jeffries C.C."/>
            <person name="Chain P."/>
            <person name="Bristow J."/>
            <person name="Eisen J.A."/>
            <person name="Markowitz V."/>
            <person name="Hugenholtz P."/>
            <person name="Kyrpides N.C."/>
            <person name="Klenk H.P."/>
            <person name="Lapidus A."/>
        </authorList>
    </citation>
    <scope>NUCLEOTIDE SEQUENCE [LARGE SCALE GENOMIC DNA]</scope>
    <source>
        <strain evidence="20">DSM 10331 / JCM 15462 / NBRC 103882 / ICP</strain>
    </source>
</reference>
<evidence type="ECO:0000256" key="13">
    <source>
        <dbReference type="ARBA" id="ARBA00023268"/>
    </source>
</evidence>
<dbReference type="PROSITE" id="PS01242">
    <property type="entry name" value="ZF_FPG_1"/>
    <property type="match status" value="1"/>
</dbReference>
<dbReference type="SUPFAM" id="SSF57716">
    <property type="entry name" value="Glucocorticoid receptor-like (DNA-binding domain)"/>
    <property type="match status" value="1"/>
</dbReference>
<dbReference type="InterPro" id="IPR010979">
    <property type="entry name" value="Ribosomal_uS13-like_H2TH"/>
</dbReference>
<dbReference type="InterPro" id="IPR015887">
    <property type="entry name" value="DNA_glyclase_Znf_dom_DNA_BS"/>
</dbReference>
<dbReference type="KEGG" id="afo:Afer_1508"/>
<keyword evidence="20" id="KW-1185">Reference proteome</keyword>
<dbReference type="SUPFAM" id="SSF46946">
    <property type="entry name" value="S13-like H2TH domain"/>
    <property type="match status" value="1"/>
</dbReference>
<keyword evidence="13" id="KW-0511">Multifunctional enzyme</keyword>
<evidence type="ECO:0000313" key="20">
    <source>
        <dbReference type="Proteomes" id="UP000000771"/>
    </source>
</evidence>
<dbReference type="SUPFAM" id="SSF81624">
    <property type="entry name" value="N-terminal domain of MutM-like DNA repair proteins"/>
    <property type="match status" value="1"/>
</dbReference>
<dbReference type="GO" id="GO:0006979">
    <property type="term" value="P:response to oxidative stress"/>
    <property type="evidence" value="ECO:0007669"/>
    <property type="project" value="UniProtKB-ARBA"/>
</dbReference>
<dbReference type="NCBIfam" id="NF002211">
    <property type="entry name" value="PRK01103.1"/>
    <property type="match status" value="1"/>
</dbReference>
<sequence length="275" mass="29671">MPEAPEVERVREVLAARVEGATLEGIRMVGRRLVRRHDPELLATVSGRPIVSMRRIGKFLVFDLGTDALVVHLGMAGRLVVSDASATATHVQLVLDFRRAVITLVDPRTFSEAFVDVLGTDGRPRRLAGLGPDVFGPEEEIAASLERHAARSRRAIKTALLDQRVVAGLGNMYADETLFRVGVHPSTPMNVLGRRLVAIAEAAGDVAREALAAGGTTFADRAYRDPLDRPGAFGARLAVYQRAGSPCPRCATSIVRRVLQGRSAHWCPRCQQGGG</sequence>
<keyword evidence="9" id="KW-0862">Zinc</keyword>
<keyword evidence="5" id="KW-0479">Metal-binding</keyword>
<feature type="domain" description="FPG-type" evidence="17">
    <location>
        <begin position="238"/>
        <end position="272"/>
    </location>
</feature>
<evidence type="ECO:0000256" key="2">
    <source>
        <dbReference type="ARBA" id="ARBA00001947"/>
    </source>
</evidence>
<dbReference type="SMART" id="SM00898">
    <property type="entry name" value="Fapy_DNA_glyco"/>
    <property type="match status" value="1"/>
</dbReference>
<keyword evidence="11" id="KW-0234">DNA repair</keyword>
<dbReference type="STRING" id="525909.Afer_1508"/>
<dbReference type="EMBL" id="CP001631">
    <property type="protein sequence ID" value="ACU54431.1"/>
    <property type="molecule type" value="Genomic_DNA"/>
</dbReference>
<evidence type="ECO:0000256" key="1">
    <source>
        <dbReference type="ARBA" id="ARBA00001668"/>
    </source>
</evidence>
<dbReference type="InterPro" id="IPR015886">
    <property type="entry name" value="H2TH_FPG"/>
</dbReference>
<evidence type="ECO:0000256" key="5">
    <source>
        <dbReference type="ARBA" id="ARBA00022723"/>
    </source>
</evidence>
<dbReference type="PROSITE" id="PS51068">
    <property type="entry name" value="FPG_CAT"/>
    <property type="match status" value="1"/>
</dbReference>
<evidence type="ECO:0000256" key="10">
    <source>
        <dbReference type="ARBA" id="ARBA00023125"/>
    </source>
</evidence>
<dbReference type="GO" id="GO:0008270">
    <property type="term" value="F:zinc ion binding"/>
    <property type="evidence" value="ECO:0007669"/>
    <property type="project" value="UniProtKB-KW"/>
</dbReference>
<name>C7M0C3_ACIFD</name>
<proteinExistence type="inferred from homology"/>
<dbReference type="PANTHER" id="PTHR22993:SF9">
    <property type="entry name" value="FORMAMIDOPYRIMIDINE-DNA GLYCOSYLASE"/>
    <property type="match status" value="1"/>
</dbReference>
<evidence type="ECO:0000256" key="12">
    <source>
        <dbReference type="ARBA" id="ARBA00023239"/>
    </source>
</evidence>
<evidence type="ECO:0000256" key="9">
    <source>
        <dbReference type="ARBA" id="ARBA00022833"/>
    </source>
</evidence>
<dbReference type="InterPro" id="IPR035937">
    <property type="entry name" value="FPG_N"/>
</dbReference>
<dbReference type="InterPro" id="IPR012319">
    <property type="entry name" value="FPG_cat"/>
</dbReference>
<keyword evidence="7 16" id="KW-0863">Zinc-finger</keyword>
<keyword evidence="14" id="KW-0326">Glycosidase</keyword>
<feature type="domain" description="Formamidopyrimidine-DNA glycosylase catalytic" evidence="18">
    <location>
        <begin position="2"/>
        <end position="111"/>
    </location>
</feature>
<accession>C7M0C3</accession>
<evidence type="ECO:0000256" key="16">
    <source>
        <dbReference type="PROSITE-ProRule" id="PRU00391"/>
    </source>
</evidence>
<dbReference type="Proteomes" id="UP000000771">
    <property type="component" value="Chromosome"/>
</dbReference>
<evidence type="ECO:0000256" key="4">
    <source>
        <dbReference type="ARBA" id="ARBA00011245"/>
    </source>
</evidence>
<evidence type="ECO:0000259" key="17">
    <source>
        <dbReference type="PROSITE" id="PS51066"/>
    </source>
</evidence>
<protein>
    <submittedName>
        <fullName evidence="19">Formamidopyrimidine-DNA glycosylase</fullName>
        <ecNumber evidence="19">4.2.99.18</ecNumber>
    </submittedName>
</protein>
<evidence type="ECO:0000256" key="11">
    <source>
        <dbReference type="ARBA" id="ARBA00023204"/>
    </source>
</evidence>
<dbReference type="GO" id="GO:0006284">
    <property type="term" value="P:base-excision repair"/>
    <property type="evidence" value="ECO:0007669"/>
    <property type="project" value="InterPro"/>
</dbReference>
<dbReference type="HOGENOM" id="CLU_038423_1_2_11"/>
<dbReference type="RefSeq" id="WP_015798910.1">
    <property type="nucleotide sequence ID" value="NC_013124.1"/>
</dbReference>
<evidence type="ECO:0000256" key="6">
    <source>
        <dbReference type="ARBA" id="ARBA00022763"/>
    </source>
</evidence>
<organism evidence="19 20">
    <name type="scientific">Acidimicrobium ferrooxidans (strain DSM 10331 / JCM 15462 / NBRC 103882 / ICP)</name>
    <dbReference type="NCBI Taxonomy" id="525909"/>
    <lineage>
        <taxon>Bacteria</taxon>
        <taxon>Bacillati</taxon>
        <taxon>Actinomycetota</taxon>
        <taxon>Acidimicrobiia</taxon>
        <taxon>Acidimicrobiales</taxon>
        <taxon>Acidimicrobiaceae</taxon>
        <taxon>Acidimicrobium</taxon>
    </lineage>
</organism>
<comment type="catalytic activity">
    <reaction evidence="1">
        <text>Hydrolysis of DNA containing ring-opened 7-methylguanine residues, releasing 2,6-diamino-4-hydroxy-5-(N-methyl)formamidopyrimidine.</text>
        <dbReference type="EC" id="3.2.2.23"/>
    </reaction>
</comment>
<comment type="cofactor">
    <cofactor evidence="2">
        <name>Zn(2+)</name>
        <dbReference type="ChEBI" id="CHEBI:29105"/>
    </cofactor>
</comment>
<dbReference type="Pfam" id="PF06827">
    <property type="entry name" value="zf-FPG_IleRS"/>
    <property type="match status" value="1"/>
</dbReference>
<dbReference type="InterPro" id="IPR010663">
    <property type="entry name" value="Znf_FPG/IleRS"/>
</dbReference>
<comment type="subunit">
    <text evidence="4">Monomer.</text>
</comment>
<dbReference type="CDD" id="cd08966">
    <property type="entry name" value="EcFpg-like_N"/>
    <property type="match status" value="1"/>
</dbReference>
<keyword evidence="8" id="KW-0378">Hydrolase</keyword>
<dbReference type="SMART" id="SM01232">
    <property type="entry name" value="H2TH"/>
    <property type="match status" value="1"/>
</dbReference>
<dbReference type="GO" id="GO:0140078">
    <property type="term" value="F:class I DNA-(apurinic or apyrimidinic site) endonuclease activity"/>
    <property type="evidence" value="ECO:0007669"/>
    <property type="project" value="UniProtKB-EC"/>
</dbReference>
<evidence type="ECO:0000256" key="7">
    <source>
        <dbReference type="ARBA" id="ARBA00022771"/>
    </source>
</evidence>
<dbReference type="Pfam" id="PF01149">
    <property type="entry name" value="Fapy_DNA_glyco"/>
    <property type="match status" value="1"/>
</dbReference>
<dbReference type="EC" id="4.2.99.18" evidence="19"/>
<dbReference type="InterPro" id="IPR000214">
    <property type="entry name" value="Znf_DNA_glyclase/AP_lyase"/>
</dbReference>
<comment type="catalytic activity">
    <reaction evidence="15">
        <text>2'-deoxyribonucleotide-(2'-deoxyribose 5'-phosphate)-2'-deoxyribonucleotide-DNA = a 3'-end 2'-deoxyribonucleotide-(2,3-dehydro-2,3-deoxyribose 5'-phosphate)-DNA + a 5'-end 5'-phospho-2'-deoxyribonucleoside-DNA + H(+)</text>
        <dbReference type="Rhea" id="RHEA:66592"/>
        <dbReference type="Rhea" id="RHEA-COMP:13180"/>
        <dbReference type="Rhea" id="RHEA-COMP:16897"/>
        <dbReference type="Rhea" id="RHEA-COMP:17067"/>
        <dbReference type="ChEBI" id="CHEBI:15378"/>
        <dbReference type="ChEBI" id="CHEBI:136412"/>
        <dbReference type="ChEBI" id="CHEBI:157695"/>
        <dbReference type="ChEBI" id="CHEBI:167181"/>
        <dbReference type="EC" id="4.2.99.18"/>
    </reaction>
</comment>
<evidence type="ECO:0000256" key="14">
    <source>
        <dbReference type="ARBA" id="ARBA00023295"/>
    </source>
</evidence>
<dbReference type="Pfam" id="PF06831">
    <property type="entry name" value="H2TH"/>
    <property type="match status" value="1"/>
</dbReference>
<gene>
    <name evidence="19" type="ordered locus">Afer_1508</name>
</gene>
<evidence type="ECO:0000256" key="8">
    <source>
        <dbReference type="ARBA" id="ARBA00022801"/>
    </source>
</evidence>
<dbReference type="PANTHER" id="PTHR22993">
    <property type="entry name" value="FORMAMIDOPYRIMIDINE-DNA GLYCOSYLASE"/>
    <property type="match status" value="1"/>
</dbReference>
<dbReference type="Gene3D" id="1.10.8.50">
    <property type="match status" value="1"/>
</dbReference>
<evidence type="ECO:0000256" key="15">
    <source>
        <dbReference type="ARBA" id="ARBA00044632"/>
    </source>
</evidence>
<dbReference type="Gene3D" id="3.20.190.10">
    <property type="entry name" value="MutM-like, N-terminal"/>
    <property type="match status" value="1"/>
</dbReference>
<dbReference type="PROSITE" id="PS51066">
    <property type="entry name" value="ZF_FPG_2"/>
    <property type="match status" value="1"/>
</dbReference>
<dbReference type="InterPro" id="IPR020629">
    <property type="entry name" value="FPG_Glyclase"/>
</dbReference>
<dbReference type="AlphaFoldDB" id="C7M0C3"/>
<comment type="similarity">
    <text evidence="3">Belongs to the FPG family.</text>
</comment>
<keyword evidence="6" id="KW-0227">DNA damage</keyword>
<evidence type="ECO:0000313" key="19">
    <source>
        <dbReference type="EMBL" id="ACU54431.1"/>
    </source>
</evidence>
<dbReference type="GO" id="GO:0034039">
    <property type="term" value="F:8-oxo-7,8-dihydroguanine DNA N-glycosylase activity"/>
    <property type="evidence" value="ECO:0007669"/>
    <property type="project" value="TreeGrafter"/>
</dbReference>
<evidence type="ECO:0000256" key="3">
    <source>
        <dbReference type="ARBA" id="ARBA00009409"/>
    </source>
</evidence>
<dbReference type="NCBIfam" id="TIGR00577">
    <property type="entry name" value="fpg"/>
    <property type="match status" value="1"/>
</dbReference>
<dbReference type="FunFam" id="1.10.8.50:FF:000003">
    <property type="entry name" value="Formamidopyrimidine-DNA glycosylase"/>
    <property type="match status" value="1"/>
</dbReference>
<keyword evidence="10" id="KW-0238">DNA-binding</keyword>
<dbReference type="eggNOG" id="COG0266">
    <property type="taxonomic scope" value="Bacteria"/>
</dbReference>